<sequence>MFKKKENQEKKKKKQKVVHITPRKNRKVFLVVGWGLLIFSVVFGVWNNFRSERIVTINETKVIQEKESDISGITNFVTDFAKTYYSFDTNGDSQKARSANLEKYLSNELLKTNTDNLKEVKGKVSVSNVKVYSVKPIAETEYEVMFTVQQQVQDKHVENAYTLDVYVKDNAYSIIKNPTFVAMPKKSDYERKRDTSTDSVPDYNKVKEFLETFFKIYPQSTKKELVYYVKDENVQEIQKNYEFVEISNLIVKENDGYQAHFYVTYKNTDTQMLVVNEYDIQLSKQNDKYVIEELE</sequence>
<dbReference type="EMBL" id="FOHA01000015">
    <property type="protein sequence ID" value="SER99174.1"/>
    <property type="molecule type" value="Genomic_DNA"/>
</dbReference>
<name>A0A1H9TQ92_9LACT</name>
<dbReference type="Proteomes" id="UP000198948">
    <property type="component" value="Unassembled WGS sequence"/>
</dbReference>
<protein>
    <submittedName>
        <fullName evidence="1">Conjugative transposon protein TcpC</fullName>
    </submittedName>
</protein>
<accession>A0A1H9TQ92</accession>
<gene>
    <name evidence="1" type="ORF">SAMN04488559_11550</name>
</gene>
<proteinExistence type="predicted"/>
<evidence type="ECO:0000313" key="1">
    <source>
        <dbReference type="EMBL" id="SER99174.1"/>
    </source>
</evidence>
<evidence type="ECO:0000313" key="2">
    <source>
        <dbReference type="Proteomes" id="UP000198948"/>
    </source>
</evidence>
<dbReference type="CDD" id="cd16428">
    <property type="entry name" value="TcpC_C"/>
    <property type="match status" value="1"/>
</dbReference>
<dbReference type="InterPro" id="IPR024735">
    <property type="entry name" value="TcpC"/>
</dbReference>
<organism evidence="1 2">
    <name type="scientific">Isobaculum melis</name>
    <dbReference type="NCBI Taxonomy" id="142588"/>
    <lineage>
        <taxon>Bacteria</taxon>
        <taxon>Bacillati</taxon>
        <taxon>Bacillota</taxon>
        <taxon>Bacilli</taxon>
        <taxon>Lactobacillales</taxon>
        <taxon>Carnobacteriaceae</taxon>
        <taxon>Isobaculum</taxon>
    </lineage>
</organism>
<dbReference type="STRING" id="142588.SAMN04488559_11550"/>
<dbReference type="InterPro" id="IPR035628">
    <property type="entry name" value="TcpC_C"/>
</dbReference>
<dbReference type="CDD" id="cd16386">
    <property type="entry name" value="TcpC_N"/>
    <property type="match status" value="1"/>
</dbReference>
<keyword evidence="2" id="KW-1185">Reference proteome</keyword>
<dbReference type="Pfam" id="PF12642">
    <property type="entry name" value="TpcC"/>
    <property type="match status" value="1"/>
</dbReference>
<reference evidence="1 2" key="1">
    <citation type="submission" date="2016-10" db="EMBL/GenBank/DDBJ databases">
        <authorList>
            <person name="de Groot N.N."/>
        </authorList>
    </citation>
    <scope>NUCLEOTIDE SEQUENCE [LARGE SCALE GENOMIC DNA]</scope>
    <source>
        <strain evidence="1 2">DSM 13760</strain>
    </source>
</reference>
<dbReference type="RefSeq" id="WP_177165752.1">
    <property type="nucleotide sequence ID" value="NZ_FOHA01000015.1"/>
</dbReference>
<dbReference type="AlphaFoldDB" id="A0A1H9TQ92"/>
<dbReference type="Gene3D" id="3.10.450.540">
    <property type="match status" value="1"/>
</dbReference>